<dbReference type="GO" id="GO:0004519">
    <property type="term" value="F:endonuclease activity"/>
    <property type="evidence" value="ECO:0007669"/>
    <property type="project" value="UniProtKB-KW"/>
</dbReference>
<evidence type="ECO:0000256" key="6">
    <source>
        <dbReference type="ARBA" id="ARBA00022884"/>
    </source>
</evidence>
<evidence type="ECO:0000256" key="7">
    <source>
        <dbReference type="ARBA" id="ARBA00023118"/>
    </source>
</evidence>
<dbReference type="AlphaFoldDB" id="A0A011VZE9"/>
<keyword evidence="4" id="KW-0255">Endonuclease</keyword>
<dbReference type="PANTHER" id="PTHR35579:SF3">
    <property type="entry name" value="CRISPR SYSTEM CMS ENDORIBONUCLEASE CSM3"/>
    <property type="match status" value="1"/>
</dbReference>
<reference evidence="10 11" key="1">
    <citation type="submission" date="2013-06" db="EMBL/GenBank/DDBJ databases">
        <title>Rumen cellulosomics: divergent fiber-degrading strategies revealed by comparative genome-wide analysis of six Ruminococcal strains.</title>
        <authorList>
            <person name="Dassa B."/>
            <person name="Borovok I."/>
            <person name="Lamed R."/>
            <person name="Flint H."/>
            <person name="Yeoman C.J."/>
            <person name="White B."/>
            <person name="Bayer E.A."/>
        </authorList>
    </citation>
    <scope>NUCLEOTIDE SEQUENCE [LARGE SCALE GENOMIC DNA]</scope>
    <source>
        <strain evidence="10 11">SY3</strain>
    </source>
</reference>
<dbReference type="OrthoDB" id="1063910at2"/>
<dbReference type="NCBIfam" id="TIGR02582">
    <property type="entry name" value="cas7_TM1809"/>
    <property type="match status" value="1"/>
</dbReference>
<dbReference type="EMBL" id="JEOB01000002">
    <property type="protein sequence ID" value="EXM39918.1"/>
    <property type="molecule type" value="Genomic_DNA"/>
</dbReference>
<comment type="caution">
    <text evidence="10">The sequence shown here is derived from an EMBL/GenBank/DDBJ whole genome shotgun (WGS) entry which is preliminary data.</text>
</comment>
<keyword evidence="11" id="KW-1185">Reference proteome</keyword>
<comment type="similarity">
    <text evidence="1">Belongs to the CRISPR-associated Csm3 family.</text>
</comment>
<evidence type="ECO:0000256" key="4">
    <source>
        <dbReference type="ARBA" id="ARBA00022759"/>
    </source>
</evidence>
<sequence>MYSKIAITGMIETVTGLHIGTGGEYSAIGAADSPVIRDSYEGRPMIPGSSFKGKLRTLLARDMAESYKEIATSCDNDCSEIISLFGSSAKAGRKNGPGKLIFSDMFMNKESINELSTLGINTPTEIKFENTINRLSAVANPRQIERAIRGCRFDMSVIYEVREKEDILHDFEMLTRGLKLMKYDYLGGHGSRGYGRVKFCGLNAECVIGNDDGELDEILDKCSELLKDVCE</sequence>
<dbReference type="RefSeq" id="WP_037287273.1">
    <property type="nucleotide sequence ID" value="NZ_JEOB01000002.1"/>
</dbReference>
<dbReference type="Pfam" id="PF03787">
    <property type="entry name" value="RAMPs"/>
    <property type="match status" value="1"/>
</dbReference>
<evidence type="ECO:0000313" key="11">
    <source>
        <dbReference type="Proteomes" id="UP000021369"/>
    </source>
</evidence>
<organism evidence="10 11">
    <name type="scientific">Ruminococcus albus SY3</name>
    <dbReference type="NCBI Taxonomy" id="1341156"/>
    <lineage>
        <taxon>Bacteria</taxon>
        <taxon>Bacillati</taxon>
        <taxon>Bacillota</taxon>
        <taxon>Clostridia</taxon>
        <taxon>Eubacteriales</taxon>
        <taxon>Oscillospiraceae</taxon>
        <taxon>Ruminococcus</taxon>
    </lineage>
</organism>
<name>A0A011VZE9_RUMAL</name>
<evidence type="ECO:0000256" key="1">
    <source>
        <dbReference type="ARBA" id="ARBA00006342"/>
    </source>
</evidence>
<dbReference type="InterPro" id="IPR013412">
    <property type="entry name" value="CRISPR-assoc_RAMP_Csm3"/>
</dbReference>
<proteinExistence type="inferred from homology"/>
<dbReference type="PANTHER" id="PTHR35579">
    <property type="entry name" value="CRISPR SYSTEM CMS ENDORIBONUCLEASE CSM3"/>
    <property type="match status" value="1"/>
</dbReference>
<evidence type="ECO:0000256" key="2">
    <source>
        <dbReference type="ARBA" id="ARBA00022150"/>
    </source>
</evidence>
<keyword evidence="7" id="KW-0051">Antiviral defense</keyword>
<dbReference type="GO" id="GO:0003723">
    <property type="term" value="F:RNA binding"/>
    <property type="evidence" value="ECO:0007669"/>
    <property type="project" value="UniProtKB-KW"/>
</dbReference>
<evidence type="ECO:0000313" key="10">
    <source>
        <dbReference type="EMBL" id="EXM39918.1"/>
    </source>
</evidence>
<dbReference type="InterPro" id="IPR005537">
    <property type="entry name" value="RAMP_III_fam"/>
</dbReference>
<feature type="domain" description="CRISPR type III-associated protein" evidence="9">
    <location>
        <begin position="11"/>
        <end position="198"/>
    </location>
</feature>
<dbReference type="Proteomes" id="UP000021369">
    <property type="component" value="Unassembled WGS sequence"/>
</dbReference>
<keyword evidence="3" id="KW-0540">Nuclease</keyword>
<dbReference type="GO" id="GO:0016787">
    <property type="term" value="F:hydrolase activity"/>
    <property type="evidence" value="ECO:0007669"/>
    <property type="project" value="UniProtKB-KW"/>
</dbReference>
<evidence type="ECO:0000256" key="3">
    <source>
        <dbReference type="ARBA" id="ARBA00022722"/>
    </source>
</evidence>
<evidence type="ECO:0000259" key="9">
    <source>
        <dbReference type="Pfam" id="PF03787"/>
    </source>
</evidence>
<gene>
    <name evidence="10" type="ORF">RASY3_09435</name>
</gene>
<keyword evidence="5" id="KW-0378">Hydrolase</keyword>
<protein>
    <recommendedName>
        <fullName evidence="2">CRISPR system Cms endoribonuclease Csm3</fullName>
    </recommendedName>
    <alternativeName>
        <fullName evidence="8">CRISPR type III A-associated RAMP protein Csm3</fullName>
    </alternativeName>
</protein>
<evidence type="ECO:0000256" key="5">
    <source>
        <dbReference type="ARBA" id="ARBA00022801"/>
    </source>
</evidence>
<keyword evidence="6" id="KW-0694">RNA-binding</keyword>
<dbReference type="InterPro" id="IPR052216">
    <property type="entry name" value="CRISPR_Csm3_endoribonuclease"/>
</dbReference>
<dbReference type="PATRIC" id="fig|1341156.4.peg.1185"/>
<dbReference type="GO" id="GO:0051607">
    <property type="term" value="P:defense response to virus"/>
    <property type="evidence" value="ECO:0007669"/>
    <property type="project" value="UniProtKB-KW"/>
</dbReference>
<evidence type="ECO:0000256" key="8">
    <source>
        <dbReference type="ARBA" id="ARBA00033183"/>
    </source>
</evidence>
<accession>A0A011VZE9</accession>